<gene>
    <name evidence="1" type="ORF">CUJ83_02405</name>
</gene>
<reference evidence="1 2" key="1">
    <citation type="submission" date="2017-11" db="EMBL/GenBank/DDBJ databases">
        <title>Isolation and Characterization of Family Methanocellaceae Species from Potential Methane Hydrate Area Offshore Southwestern Taiwan.</title>
        <authorList>
            <person name="Zhang W.-L."/>
            <person name="Chen W.-C."/>
            <person name="Lai M.-C."/>
            <person name="Chen S.-C."/>
        </authorList>
    </citation>
    <scope>NUCLEOTIDE SEQUENCE [LARGE SCALE GENOMIC DNA]</scope>
    <source>
        <strain evidence="1 2">CWC-04</strain>
    </source>
</reference>
<evidence type="ECO:0000313" key="1">
    <source>
        <dbReference type="EMBL" id="MCD1293849.1"/>
    </source>
</evidence>
<dbReference type="InterPro" id="IPR041881">
    <property type="entry name" value="PqqD_sf"/>
</dbReference>
<dbReference type="Proteomes" id="UP001320159">
    <property type="component" value="Unassembled WGS sequence"/>
</dbReference>
<proteinExistence type="predicted"/>
<organism evidence="1 2">
    <name type="scientific">Methanooceanicella nereidis</name>
    <dbReference type="NCBI Taxonomy" id="2052831"/>
    <lineage>
        <taxon>Archaea</taxon>
        <taxon>Methanobacteriati</taxon>
        <taxon>Methanobacteriota</taxon>
        <taxon>Stenosarchaea group</taxon>
        <taxon>Methanomicrobia</taxon>
        <taxon>Methanocellales</taxon>
        <taxon>Methanocellaceae</taxon>
        <taxon>Methanooceanicella</taxon>
    </lineage>
</organism>
<dbReference type="AlphaFoldDB" id="A0AAP2W624"/>
<evidence type="ECO:0000313" key="2">
    <source>
        <dbReference type="Proteomes" id="UP001320159"/>
    </source>
</evidence>
<comment type="caution">
    <text evidence="1">The sequence shown here is derived from an EMBL/GenBank/DDBJ whole genome shotgun (WGS) entry which is preliminary data.</text>
</comment>
<dbReference type="RefSeq" id="WP_230740251.1">
    <property type="nucleotide sequence ID" value="NZ_PGCK01000002.1"/>
</dbReference>
<dbReference type="InterPro" id="IPR008792">
    <property type="entry name" value="PQQD"/>
</dbReference>
<keyword evidence="2" id="KW-1185">Reference proteome</keyword>
<dbReference type="Pfam" id="PF05402">
    <property type="entry name" value="PqqD"/>
    <property type="match status" value="1"/>
</dbReference>
<accession>A0AAP2W624</accession>
<dbReference type="EMBL" id="PGCK01000002">
    <property type="protein sequence ID" value="MCD1293849.1"/>
    <property type="molecule type" value="Genomic_DNA"/>
</dbReference>
<dbReference type="Gene3D" id="1.10.10.1150">
    <property type="entry name" value="Coenzyme PQQ synthesis protein D (PqqD)"/>
    <property type="match status" value="1"/>
</dbReference>
<name>A0AAP2W624_9EURY</name>
<sequence length="126" mass="14823">MPLFVTFKGSGMKIPYKKLLLSKPKRDPDIEWDKMNSDVVKLYVPYKKTHVLKVLSKFVDIPDERMFRFNPLGSLVWELCDGTHTVQEIKDIIIKRSKGNEKDIEKRLFKFINKLIKNELVIVELS</sequence>
<protein>
    <submittedName>
        <fullName evidence="1">PqqD family protein</fullName>
    </submittedName>
</protein>